<dbReference type="AlphaFoldDB" id="A0A1X7FDD6"/>
<evidence type="ECO:0000256" key="6">
    <source>
        <dbReference type="SAM" id="Coils"/>
    </source>
</evidence>
<dbReference type="PANTHER" id="PTHR32089:SF112">
    <property type="entry name" value="LYSOZYME-LIKE PROTEIN-RELATED"/>
    <property type="match status" value="1"/>
</dbReference>
<evidence type="ECO:0000256" key="1">
    <source>
        <dbReference type="ARBA" id="ARBA00004429"/>
    </source>
</evidence>
<keyword evidence="7" id="KW-0812">Transmembrane</keyword>
<name>A0A1X7FDD6_9PROT</name>
<dbReference type="CDD" id="cd06225">
    <property type="entry name" value="HAMP"/>
    <property type="match status" value="1"/>
</dbReference>
<dbReference type="CDD" id="cd19410">
    <property type="entry name" value="HK9-like_sensor"/>
    <property type="match status" value="1"/>
</dbReference>
<dbReference type="Pfam" id="PF00672">
    <property type="entry name" value="HAMP"/>
    <property type="match status" value="1"/>
</dbReference>
<evidence type="ECO:0000256" key="2">
    <source>
        <dbReference type="ARBA" id="ARBA00022519"/>
    </source>
</evidence>
<dbReference type="SMART" id="SM00283">
    <property type="entry name" value="MA"/>
    <property type="match status" value="1"/>
</dbReference>
<comment type="subcellular location">
    <subcellularLocation>
        <location evidence="1">Cell inner membrane</location>
        <topology evidence="1">Multi-pass membrane protein</topology>
    </subcellularLocation>
</comment>
<dbReference type="Proteomes" id="UP000192936">
    <property type="component" value="Unassembled WGS sequence"/>
</dbReference>
<dbReference type="GO" id="GO:0007165">
    <property type="term" value="P:signal transduction"/>
    <property type="evidence" value="ECO:0007669"/>
    <property type="project" value="UniProtKB-KW"/>
</dbReference>
<feature type="domain" description="Methyl-accepting transducer" evidence="8">
    <location>
        <begin position="306"/>
        <end position="542"/>
    </location>
</feature>
<dbReference type="SUPFAM" id="SSF58104">
    <property type="entry name" value="Methyl-accepting chemotaxis protein (MCP) signaling domain"/>
    <property type="match status" value="1"/>
</dbReference>
<keyword evidence="7" id="KW-0472">Membrane</keyword>
<keyword evidence="6" id="KW-0175">Coiled coil</keyword>
<gene>
    <name evidence="11" type="ORF">SAMN02982917_2568</name>
</gene>
<dbReference type="PROSITE" id="PS50885">
    <property type="entry name" value="HAMP"/>
    <property type="match status" value="1"/>
</dbReference>
<dbReference type="PANTHER" id="PTHR32089">
    <property type="entry name" value="METHYL-ACCEPTING CHEMOTAXIS PROTEIN MCPB"/>
    <property type="match status" value="1"/>
</dbReference>
<evidence type="ECO:0000259" key="9">
    <source>
        <dbReference type="PROSITE" id="PS50192"/>
    </source>
</evidence>
<proteinExistence type="inferred from homology"/>
<evidence type="ECO:0000256" key="5">
    <source>
        <dbReference type="PROSITE-ProRule" id="PRU00284"/>
    </source>
</evidence>
<dbReference type="EMBL" id="FXAK01000005">
    <property type="protein sequence ID" value="SMF50360.1"/>
    <property type="molecule type" value="Genomic_DNA"/>
</dbReference>
<evidence type="ECO:0000259" key="8">
    <source>
        <dbReference type="PROSITE" id="PS50111"/>
    </source>
</evidence>
<dbReference type="STRING" id="286727.SAMN02982917_2568"/>
<dbReference type="PROSITE" id="PS50192">
    <property type="entry name" value="T_SNARE"/>
    <property type="match status" value="1"/>
</dbReference>
<dbReference type="GO" id="GO:0004888">
    <property type="term" value="F:transmembrane signaling receptor activity"/>
    <property type="evidence" value="ECO:0007669"/>
    <property type="project" value="InterPro"/>
</dbReference>
<dbReference type="InterPro" id="IPR004089">
    <property type="entry name" value="MCPsignal_dom"/>
</dbReference>
<dbReference type="SMART" id="SM00304">
    <property type="entry name" value="HAMP"/>
    <property type="match status" value="1"/>
</dbReference>
<comment type="similarity">
    <text evidence="4">Belongs to the methyl-accepting chemotaxis (MCP) protein family.</text>
</comment>
<dbReference type="InterPro" id="IPR007891">
    <property type="entry name" value="CHASE3"/>
</dbReference>
<evidence type="ECO:0000313" key="11">
    <source>
        <dbReference type="EMBL" id="SMF50360.1"/>
    </source>
</evidence>
<dbReference type="Gene3D" id="1.10.287.950">
    <property type="entry name" value="Methyl-accepting chemotaxis protein"/>
    <property type="match status" value="1"/>
</dbReference>
<keyword evidence="7" id="KW-1133">Transmembrane helix</keyword>
<dbReference type="GO" id="GO:0005886">
    <property type="term" value="C:plasma membrane"/>
    <property type="evidence" value="ECO:0007669"/>
    <property type="project" value="UniProtKB-SubCell"/>
</dbReference>
<protein>
    <submittedName>
        <fullName evidence="11">Methyl-accepting chemotaxis protein</fullName>
    </submittedName>
</protein>
<dbReference type="InterPro" id="IPR003660">
    <property type="entry name" value="HAMP_dom"/>
</dbReference>
<dbReference type="GO" id="GO:0006935">
    <property type="term" value="P:chemotaxis"/>
    <property type="evidence" value="ECO:0007669"/>
    <property type="project" value="InterPro"/>
</dbReference>
<keyword evidence="2" id="KW-0997">Cell inner membrane</keyword>
<feature type="domain" description="T-SNARE coiled-coil homology" evidence="9">
    <location>
        <begin position="458"/>
        <end position="520"/>
    </location>
</feature>
<dbReference type="PRINTS" id="PR00260">
    <property type="entry name" value="CHEMTRNSDUCR"/>
</dbReference>
<dbReference type="PROSITE" id="PS50111">
    <property type="entry name" value="CHEMOTAXIS_TRANSDUC_2"/>
    <property type="match status" value="1"/>
</dbReference>
<evidence type="ECO:0000313" key="12">
    <source>
        <dbReference type="Proteomes" id="UP000192936"/>
    </source>
</evidence>
<feature type="transmembrane region" description="Helical" evidence="7">
    <location>
        <begin position="193"/>
        <end position="215"/>
    </location>
</feature>
<evidence type="ECO:0000259" key="10">
    <source>
        <dbReference type="PROSITE" id="PS50885"/>
    </source>
</evidence>
<accession>A0A1X7FDD6</accession>
<feature type="domain" description="HAMP" evidence="10">
    <location>
        <begin position="212"/>
        <end position="265"/>
    </location>
</feature>
<keyword evidence="2" id="KW-1003">Cell membrane</keyword>
<evidence type="ECO:0000256" key="7">
    <source>
        <dbReference type="SAM" id="Phobius"/>
    </source>
</evidence>
<dbReference type="Pfam" id="PF05227">
    <property type="entry name" value="CHASE3"/>
    <property type="match status" value="1"/>
</dbReference>
<sequence length="562" mass="58732">MFILANLSISKKISGAFASMVAIALAVAFSSYSKLSFIETSSGWTTHTYEVLEEVSRILGSVVNQETGVRGYLIAGDDKFLEPYREGQRRYAESLAKAKRLTADNPTQQARFAEVDHFYRTWLTTVVEKEIELMAKPETREQARALEASGAGKSAIDGLRGIIAEIDKMERDLLIKRAVDQAEAFSTSYTVNFAGGGAMIILAMAAGIVLSRGIATPIRGMTAVMGRLAAGDNGVQIEGQERRDEIGAMAKAVEVFKRNAIENARLEAEQEQLKAKAEADRKASMAALARSFEASVKGVVESVATASGNMQSVATTMVGTAEQTSHQASASAAAAEQTSANVQTVAAATEEMSASLLEISKQVSTSSQISAQAVKDAERTNDTVAGLANAAQKIGEVVTLIQSIAGQTNLLALNATIEAARAGDAGKGFAVVASEVKNLATQTARATDEIAAQIATMQAVTTEAVDAIKGIGATITQMSGIATAIASAVEEQNAATGEISRNVTQAASGTMEVSTNVIEVQKAASLSGSMAGQVLDAAGELSREARTLSSAVDEFLRGVRAA</sequence>
<dbReference type="InterPro" id="IPR004090">
    <property type="entry name" value="Chemotax_Me-accpt_rcpt"/>
</dbReference>
<feature type="coiled-coil region" evidence="6">
    <location>
        <begin position="256"/>
        <end position="283"/>
    </location>
</feature>
<keyword evidence="3 5" id="KW-0807">Transducer</keyword>
<reference evidence="11 12" key="1">
    <citation type="submission" date="2017-04" db="EMBL/GenBank/DDBJ databases">
        <authorList>
            <person name="Afonso C.L."/>
            <person name="Miller P.J."/>
            <person name="Scott M.A."/>
            <person name="Spackman E."/>
            <person name="Goraichik I."/>
            <person name="Dimitrov K.M."/>
            <person name="Suarez D.L."/>
            <person name="Swayne D.E."/>
        </authorList>
    </citation>
    <scope>NUCLEOTIDE SEQUENCE [LARGE SCALE GENOMIC DNA]</scope>
    <source>
        <strain evidence="11 12">A2P</strain>
    </source>
</reference>
<dbReference type="Gene3D" id="1.10.8.500">
    <property type="entry name" value="HAMP domain in histidine kinase"/>
    <property type="match status" value="1"/>
</dbReference>
<organism evidence="11 12">
    <name type="scientific">Azospirillum oryzae</name>
    <dbReference type="NCBI Taxonomy" id="286727"/>
    <lineage>
        <taxon>Bacteria</taxon>
        <taxon>Pseudomonadati</taxon>
        <taxon>Pseudomonadota</taxon>
        <taxon>Alphaproteobacteria</taxon>
        <taxon>Rhodospirillales</taxon>
        <taxon>Azospirillaceae</taxon>
        <taxon>Azospirillum</taxon>
    </lineage>
</organism>
<dbReference type="OrthoDB" id="8482111at2"/>
<dbReference type="Pfam" id="PF00015">
    <property type="entry name" value="MCPsignal"/>
    <property type="match status" value="1"/>
</dbReference>
<dbReference type="InterPro" id="IPR000727">
    <property type="entry name" value="T_SNARE_dom"/>
</dbReference>
<evidence type="ECO:0000256" key="3">
    <source>
        <dbReference type="ARBA" id="ARBA00023224"/>
    </source>
</evidence>
<evidence type="ECO:0000256" key="4">
    <source>
        <dbReference type="ARBA" id="ARBA00029447"/>
    </source>
</evidence>